<evidence type="ECO:0000313" key="3">
    <source>
        <dbReference type="Proteomes" id="UP000553706"/>
    </source>
</evidence>
<gene>
    <name evidence="2" type="ORF">HNP71_002773</name>
</gene>
<name>A0A840VQW1_9PROT</name>
<dbReference type="AlphaFoldDB" id="A0A840VQW1"/>
<evidence type="ECO:0000256" key="1">
    <source>
        <dbReference type="SAM" id="Coils"/>
    </source>
</evidence>
<keyword evidence="3" id="KW-1185">Reference proteome</keyword>
<comment type="caution">
    <text evidence="2">The sequence shown here is derived from an EMBL/GenBank/DDBJ whole genome shotgun (WGS) entry which is preliminary data.</text>
</comment>
<dbReference type="Proteomes" id="UP000553706">
    <property type="component" value="Unassembled WGS sequence"/>
</dbReference>
<dbReference type="RefSeq" id="WP_183267513.1">
    <property type="nucleotide sequence ID" value="NZ_JACHFJ010000019.1"/>
</dbReference>
<reference evidence="2 3" key="1">
    <citation type="submission" date="2020-08" db="EMBL/GenBank/DDBJ databases">
        <title>Genomic Encyclopedia of Type Strains, Phase IV (KMG-IV): sequencing the most valuable type-strain genomes for metagenomic binning, comparative biology and taxonomic classification.</title>
        <authorList>
            <person name="Goeker M."/>
        </authorList>
    </citation>
    <scope>NUCLEOTIDE SEQUENCE [LARGE SCALE GENOMIC DNA]</scope>
    <source>
        <strain evidence="2 3">DSM 27026</strain>
    </source>
</reference>
<protein>
    <submittedName>
        <fullName evidence="2">Uncharacterized protein</fullName>
    </submittedName>
</protein>
<evidence type="ECO:0000313" key="2">
    <source>
        <dbReference type="EMBL" id="MBB5374499.1"/>
    </source>
</evidence>
<sequence>MTRDELYDLVWSRPVTHVAKDFGVSDVAIRKICKKHGIPLPPLGYWAKLQHGKKVEQLNLPPLQKGQSEQVNLRVHQPSANADVFSQAQEAARQDEAKVGRRITVPATRPDRLHPIAAATEKTLRKAKPDREGFVTSNTEDKVGVLIGQSSIDRAILLINTFLEAAVERGHQLTTSPKFSVIVSGQPLGFRIHETKTKVQHVPTAVELKEQAQRDNMAARYPTLYSADYKIYRTWDYIPSGRIVVEIYDPIQVRWRSDPIFGRWYDRKSSGVEVYLNDMMVALVSGAARAREQRAKEAEEARLAQEAEERRIENEKRARLLARATNFLAEKAEKHEAFLKISRLEQFLGLADETSGHCPFPTLKSAFDLVLLNLRHQISAEALNQEIIDTRMFDKDRWY</sequence>
<organism evidence="2 3">
    <name type="scientific">Acidocella aromatica</name>
    <dbReference type="NCBI Taxonomy" id="1303579"/>
    <lineage>
        <taxon>Bacteria</taxon>
        <taxon>Pseudomonadati</taxon>
        <taxon>Pseudomonadota</taxon>
        <taxon>Alphaproteobacteria</taxon>
        <taxon>Acetobacterales</taxon>
        <taxon>Acidocellaceae</taxon>
        <taxon>Acidocella</taxon>
    </lineage>
</organism>
<proteinExistence type="predicted"/>
<accession>A0A840VQW1</accession>
<keyword evidence="1" id="KW-0175">Coiled coil</keyword>
<feature type="coiled-coil region" evidence="1">
    <location>
        <begin position="287"/>
        <end position="318"/>
    </location>
</feature>
<dbReference type="EMBL" id="JACHFJ010000019">
    <property type="protein sequence ID" value="MBB5374499.1"/>
    <property type="molecule type" value="Genomic_DNA"/>
</dbReference>